<name>A0AAV1SAL3_9ROSI</name>
<gene>
    <name evidence="1" type="ORF">DCAF_LOCUS20087</name>
</gene>
<comment type="caution">
    <text evidence="1">The sequence shown here is derived from an EMBL/GenBank/DDBJ whole genome shotgun (WGS) entry which is preliminary data.</text>
</comment>
<evidence type="ECO:0000313" key="2">
    <source>
        <dbReference type="Proteomes" id="UP001314170"/>
    </source>
</evidence>
<dbReference type="Proteomes" id="UP001314170">
    <property type="component" value="Unassembled WGS sequence"/>
</dbReference>
<protein>
    <submittedName>
        <fullName evidence="1">Uncharacterized protein</fullName>
    </submittedName>
</protein>
<dbReference type="AlphaFoldDB" id="A0AAV1SAL3"/>
<accession>A0AAV1SAL3</accession>
<keyword evidence="2" id="KW-1185">Reference proteome</keyword>
<proteinExistence type="predicted"/>
<reference evidence="1 2" key="1">
    <citation type="submission" date="2024-01" db="EMBL/GenBank/DDBJ databases">
        <authorList>
            <person name="Waweru B."/>
        </authorList>
    </citation>
    <scope>NUCLEOTIDE SEQUENCE [LARGE SCALE GENOMIC DNA]</scope>
</reference>
<dbReference type="EMBL" id="CAWUPB010001173">
    <property type="protein sequence ID" value="CAK7347403.1"/>
    <property type="molecule type" value="Genomic_DNA"/>
</dbReference>
<organism evidence="1 2">
    <name type="scientific">Dovyalis caffra</name>
    <dbReference type="NCBI Taxonomy" id="77055"/>
    <lineage>
        <taxon>Eukaryota</taxon>
        <taxon>Viridiplantae</taxon>
        <taxon>Streptophyta</taxon>
        <taxon>Embryophyta</taxon>
        <taxon>Tracheophyta</taxon>
        <taxon>Spermatophyta</taxon>
        <taxon>Magnoliopsida</taxon>
        <taxon>eudicotyledons</taxon>
        <taxon>Gunneridae</taxon>
        <taxon>Pentapetalae</taxon>
        <taxon>rosids</taxon>
        <taxon>fabids</taxon>
        <taxon>Malpighiales</taxon>
        <taxon>Salicaceae</taxon>
        <taxon>Flacourtieae</taxon>
        <taxon>Dovyalis</taxon>
    </lineage>
</organism>
<sequence>MRDVVSGGSSSDSSGFWSLMLRDGTRGVRGNFDVIGITLQKPKRLKHQIQVFPYQSPITAQPLPKHQL</sequence>
<evidence type="ECO:0000313" key="1">
    <source>
        <dbReference type="EMBL" id="CAK7347403.1"/>
    </source>
</evidence>